<dbReference type="AlphaFoldDB" id="A0A5R9F0M8"/>
<evidence type="ECO:0000259" key="1">
    <source>
        <dbReference type="Pfam" id="PF07883"/>
    </source>
</evidence>
<dbReference type="InterPro" id="IPR013096">
    <property type="entry name" value="Cupin_2"/>
</dbReference>
<sequence length="168" mass="18560">MNMQASDVKTLYFKEDGPIPNNSSLPVLLYKKALEGKLDRCEEIFNSNNWTNSWTNGVFDYHHYHSNTHEVLGVISGGATIKLGGENGNEVKVAEGDVVVLPAGTGHKRIDASSNFKVVGAYPDGIQHNLKTGENSVRFEDMEDIEQVPIPEEDPIYGKEGPLTSLWK</sequence>
<dbReference type="InterPro" id="IPR011051">
    <property type="entry name" value="RmlC_Cupin_sf"/>
</dbReference>
<proteinExistence type="predicted"/>
<feature type="domain" description="Cupin type-2" evidence="1">
    <location>
        <begin position="62"/>
        <end position="108"/>
    </location>
</feature>
<dbReference type="Pfam" id="PF07883">
    <property type="entry name" value="Cupin_2"/>
    <property type="match status" value="1"/>
</dbReference>
<dbReference type="PANTHER" id="PTHR36448:SF2">
    <property type="entry name" value="CUPIN TYPE-1 DOMAIN-CONTAINING PROTEIN"/>
    <property type="match status" value="1"/>
</dbReference>
<dbReference type="InterPro" id="IPR014710">
    <property type="entry name" value="RmlC-like_jellyroll"/>
</dbReference>
<gene>
    <name evidence="2" type="ORF">FCL54_15190</name>
</gene>
<protein>
    <submittedName>
        <fullName evidence="2">Cupin domain-containing protein</fullName>
    </submittedName>
</protein>
<comment type="caution">
    <text evidence="2">The sequence shown here is derived from an EMBL/GenBank/DDBJ whole genome shotgun (WGS) entry which is preliminary data.</text>
</comment>
<dbReference type="OrthoDB" id="9791759at2"/>
<dbReference type="Gene3D" id="2.60.120.10">
    <property type="entry name" value="Jelly Rolls"/>
    <property type="match status" value="1"/>
</dbReference>
<dbReference type="PANTHER" id="PTHR36448">
    <property type="entry name" value="BLR7373 PROTEIN"/>
    <property type="match status" value="1"/>
</dbReference>
<dbReference type="PIRSF" id="PIRSF019307">
    <property type="entry name" value="UCP019307"/>
    <property type="match status" value="1"/>
</dbReference>
<accession>A0A5R9F0M8</accession>
<dbReference type="SUPFAM" id="SSF51182">
    <property type="entry name" value="RmlC-like cupins"/>
    <property type="match status" value="1"/>
</dbReference>
<reference evidence="2 3" key="1">
    <citation type="submission" date="2019-04" db="EMBL/GenBank/DDBJ databases">
        <title>Bacillus caeni sp. nov., a bacterium isolated from mangrove sediment.</title>
        <authorList>
            <person name="Huang H."/>
            <person name="Mo K."/>
            <person name="Hu Y."/>
        </authorList>
    </citation>
    <scope>NUCLEOTIDE SEQUENCE [LARGE SCALE GENOMIC DNA]</scope>
    <source>
        <strain evidence="2 3">HB172195</strain>
    </source>
</reference>
<dbReference type="EMBL" id="SWLG01000010">
    <property type="protein sequence ID" value="TLS36551.1"/>
    <property type="molecule type" value="Genomic_DNA"/>
</dbReference>
<dbReference type="InterPro" id="IPR014500">
    <property type="entry name" value="UCP019307_cupin"/>
</dbReference>
<organism evidence="2 3">
    <name type="scientific">Exobacillus caeni</name>
    <dbReference type="NCBI Taxonomy" id="2574798"/>
    <lineage>
        <taxon>Bacteria</taxon>
        <taxon>Bacillati</taxon>
        <taxon>Bacillota</taxon>
        <taxon>Bacilli</taxon>
        <taxon>Bacillales</taxon>
        <taxon>Guptibacillaceae</taxon>
        <taxon>Exobacillus</taxon>
    </lineage>
</organism>
<name>A0A5R9F0M8_9BACL</name>
<dbReference type="Proteomes" id="UP000308230">
    <property type="component" value="Unassembled WGS sequence"/>
</dbReference>
<dbReference type="InterPro" id="IPR047121">
    <property type="entry name" value="YjiB-like"/>
</dbReference>
<evidence type="ECO:0000313" key="3">
    <source>
        <dbReference type="Proteomes" id="UP000308230"/>
    </source>
</evidence>
<dbReference type="CDD" id="cd02219">
    <property type="entry name" value="cupin_YjlB-like"/>
    <property type="match status" value="1"/>
</dbReference>
<evidence type="ECO:0000313" key="2">
    <source>
        <dbReference type="EMBL" id="TLS36551.1"/>
    </source>
</evidence>
<keyword evidence="3" id="KW-1185">Reference proteome</keyword>